<evidence type="ECO:0000256" key="2">
    <source>
        <dbReference type="ARBA" id="ARBA00022473"/>
    </source>
</evidence>
<comment type="subcellular location">
    <subcellularLocation>
        <location evidence="1">Nucleus</location>
    </subcellularLocation>
</comment>
<gene>
    <name evidence="8" type="ORF">C5167_032457</name>
</gene>
<feature type="domain" description="PARP catalytic" evidence="6">
    <location>
        <begin position="256"/>
        <end position="529"/>
    </location>
</feature>
<evidence type="ECO:0000256" key="5">
    <source>
        <dbReference type="SAM" id="MobiDB-lite"/>
    </source>
</evidence>
<dbReference type="InterPro" id="IPR012317">
    <property type="entry name" value="Poly(ADP-ribose)pol_cat_dom"/>
</dbReference>
<organism evidence="8 9">
    <name type="scientific">Papaver somniferum</name>
    <name type="common">Opium poppy</name>
    <dbReference type="NCBI Taxonomy" id="3469"/>
    <lineage>
        <taxon>Eukaryota</taxon>
        <taxon>Viridiplantae</taxon>
        <taxon>Streptophyta</taxon>
        <taxon>Embryophyta</taxon>
        <taxon>Tracheophyta</taxon>
        <taxon>Spermatophyta</taxon>
        <taxon>Magnoliopsida</taxon>
        <taxon>Ranunculales</taxon>
        <taxon>Papaveraceae</taxon>
        <taxon>Papaveroideae</taxon>
        <taxon>Papaver</taxon>
    </lineage>
</organism>
<dbReference type="Pfam" id="PF12174">
    <property type="entry name" value="RST"/>
    <property type="match status" value="1"/>
</dbReference>
<dbReference type="InterPro" id="IPR022003">
    <property type="entry name" value="RST"/>
</dbReference>
<dbReference type="PANTHER" id="PTHR32263">
    <property type="entry name" value="INACTIVE POLY [ADP-RIBOSE] POLYMERASE SRO4-RELATED"/>
    <property type="match status" value="1"/>
</dbReference>
<evidence type="ECO:0000313" key="9">
    <source>
        <dbReference type="Proteomes" id="UP000316621"/>
    </source>
</evidence>
<dbReference type="Proteomes" id="UP000316621">
    <property type="component" value="Chromosome 7"/>
</dbReference>
<reference evidence="8 9" key="1">
    <citation type="journal article" date="2018" name="Science">
        <title>The opium poppy genome and morphinan production.</title>
        <authorList>
            <person name="Guo L."/>
            <person name="Winzer T."/>
            <person name="Yang X."/>
            <person name="Li Y."/>
            <person name="Ning Z."/>
            <person name="He Z."/>
            <person name="Teodor R."/>
            <person name="Lu Y."/>
            <person name="Bowser T.A."/>
            <person name="Graham I.A."/>
            <person name="Ye K."/>
        </authorList>
    </citation>
    <scope>NUCLEOTIDE SEQUENCE [LARGE SCALE GENOMIC DNA]</scope>
    <source>
        <strain evidence="9">cv. HN1</strain>
        <tissue evidence="8">Leaves</tissue>
    </source>
</reference>
<feature type="compositionally biased region" description="Polar residues" evidence="5">
    <location>
        <begin position="648"/>
        <end position="657"/>
    </location>
</feature>
<keyword evidence="9" id="KW-1185">Reference proteome</keyword>
<dbReference type="PROSITE" id="PS51879">
    <property type="entry name" value="RST"/>
    <property type="match status" value="1"/>
</dbReference>
<dbReference type="AlphaFoldDB" id="A0A4Y7K8Z9"/>
<feature type="domain" description="RST" evidence="7">
    <location>
        <begin position="581"/>
        <end position="652"/>
    </location>
</feature>
<keyword evidence="3" id="KW-0346">Stress response</keyword>
<dbReference type="PANTHER" id="PTHR32263:SF5">
    <property type="entry name" value="INACTIVE POLY [ADP-RIBOSE] POLYMERASE SRO1-RELATED"/>
    <property type="match status" value="1"/>
</dbReference>
<dbReference type="InterPro" id="IPR057823">
    <property type="entry name" value="WWE_RCD1"/>
</dbReference>
<name>A0A4Y7K8Z9_PAPSO</name>
<dbReference type="EMBL" id="CM010721">
    <property type="protein sequence ID" value="RZC69377.1"/>
    <property type="molecule type" value="Genomic_DNA"/>
</dbReference>
<evidence type="ECO:0000256" key="3">
    <source>
        <dbReference type="ARBA" id="ARBA00023016"/>
    </source>
</evidence>
<evidence type="ECO:0008006" key="10">
    <source>
        <dbReference type="Google" id="ProtNLM"/>
    </source>
</evidence>
<dbReference type="OMA" id="RNNQSGQ"/>
<evidence type="ECO:0000259" key="6">
    <source>
        <dbReference type="PROSITE" id="PS51059"/>
    </source>
</evidence>
<dbReference type="STRING" id="3469.A0A4Y7K8Z9"/>
<evidence type="ECO:0000313" key="8">
    <source>
        <dbReference type="EMBL" id="RZC69377.1"/>
    </source>
</evidence>
<dbReference type="Gene3D" id="3.90.228.10">
    <property type="match status" value="1"/>
</dbReference>
<dbReference type="SUPFAM" id="SSF56399">
    <property type="entry name" value="ADP-ribosylation"/>
    <property type="match status" value="2"/>
</dbReference>
<keyword evidence="4" id="KW-0539">Nucleus</keyword>
<dbReference type="GO" id="GO:0003950">
    <property type="term" value="F:NAD+ poly-ADP-ribosyltransferase activity"/>
    <property type="evidence" value="ECO:0007669"/>
    <property type="project" value="InterPro"/>
</dbReference>
<protein>
    <recommendedName>
        <fullName evidence="10">Poly [ADP-ribose] polymerase</fullName>
    </recommendedName>
</protein>
<accession>A0A4Y7K8Z9</accession>
<dbReference type="Pfam" id="PF23467">
    <property type="entry name" value="WWE_5"/>
    <property type="match status" value="1"/>
</dbReference>
<dbReference type="InterPro" id="IPR044964">
    <property type="entry name" value="RCD1/SRO1-5"/>
</dbReference>
<evidence type="ECO:0000259" key="7">
    <source>
        <dbReference type="PROSITE" id="PS51879"/>
    </source>
</evidence>
<evidence type="ECO:0000256" key="1">
    <source>
        <dbReference type="ARBA" id="ARBA00004123"/>
    </source>
</evidence>
<sequence>MDVRSAKVLGNGQTIVVDLKRKRAAQCAAQFTGAARMAARQFPALSPPKRLRQRTRSSGCKNSCGSHFKKSLLKNYSNFMKSGLPQRLMYYNGDWADFPEGFIGLVKEDFRVKKAAIEVEFKGQRSVLDFLHMVQIDLKTGLQNPIAWIDEEGSCFFPELYTDANKLHDCAQAANEKDGTYFYSEPNGMREIKLQLEIELTGVDSSKMVECIEESNTYVKRLKIDGKPVSKHYEIEQDDNIADLKEVTGENKLPDATSNWQNASLESMQGKLSLDSVQHMFLEGMGSSFCAQNILEIRRGSSISALARLELFQKQIEITRKYRGNANVRFAWLASSKEASFRILTHGLGMDGLVSIGGLAKTKPTYGFERGDLNETVCIFWYETSVTDRTVGFGSSKILPCSMLLFCLNICSYPLKCIIYISRFFLLIFCCCLYSSSYNDVDENGVQYMLLCRVIMGNMELVQPGSEQFHPSSENFDSGVDDLQDPKHYIVWNVNMNTHIFPEYVISFKAASVEKGQVVSTCRVDVSGVTNSRVDGSGVTNSASYQHQVQHSSPVNSVVEIHHRVHQIPSKLPTVGLTAPKIPNSPWMPFPMLFAAVKDKVLPKDMDSINLFYDQFKKKMITRDELVQKLRWIVGDPLLRSTIISLQKSKPHSSTPTGELAVKKMDQK</sequence>
<dbReference type="PROSITE" id="PS51059">
    <property type="entry name" value="PARP_CATALYTIC"/>
    <property type="match status" value="1"/>
</dbReference>
<dbReference type="Gramene" id="RZC69377">
    <property type="protein sequence ID" value="RZC69377"/>
    <property type="gene ID" value="C5167_032457"/>
</dbReference>
<feature type="region of interest" description="Disordered" evidence="5">
    <location>
        <begin position="648"/>
        <end position="668"/>
    </location>
</feature>
<proteinExistence type="predicted"/>
<keyword evidence="2" id="KW-0217">Developmental protein</keyword>
<dbReference type="GO" id="GO:0005634">
    <property type="term" value="C:nucleus"/>
    <property type="evidence" value="ECO:0007669"/>
    <property type="project" value="UniProtKB-SubCell"/>
</dbReference>
<evidence type="ECO:0000256" key="4">
    <source>
        <dbReference type="ARBA" id="ARBA00023242"/>
    </source>
</evidence>